<feature type="repeat" description="Solcar" evidence="9">
    <location>
        <begin position="214"/>
        <end position="300"/>
    </location>
</feature>
<sequence length="314" mass="33661">MPAAAALANNTYRETQSDLPLVKKPAQPFYLGGLAACASVSISHPLDLIKVRLQTQTGGGSSLGVIKSIYKNEGPLGFYSGLSAAVFRQLTYSTVRFGVYDTLKQHYQDENGKTPMGTTIAIGLVAGMFGGIAGNPGDVVNVRMQNDGSLPPNLRRNYKNALDGLYKIARNDGAGALFSGLGPNVGRAILITAAQLCSYDIFKQALLSTPYFKDNIGTHFSASILASLVATTLSSPFDVIKTRVMNAGAGEAKQSIVGAFSSILRNEGIGGLFKGWTPSFLRLGPQTIGTFIILEKLREFYYDSYAKRHKVRFA</sequence>
<evidence type="ECO:0000256" key="2">
    <source>
        <dbReference type="ARBA" id="ARBA00006375"/>
    </source>
</evidence>
<accession>A0A9W8ACK3</accession>
<comment type="similarity">
    <text evidence="2 10">Belongs to the mitochondrial carrier (TC 2.A.29) family.</text>
</comment>
<keyword evidence="4 9" id="KW-0812">Transmembrane</keyword>
<evidence type="ECO:0000256" key="1">
    <source>
        <dbReference type="ARBA" id="ARBA00004225"/>
    </source>
</evidence>
<reference evidence="11" key="1">
    <citation type="submission" date="2022-07" db="EMBL/GenBank/DDBJ databases">
        <title>Phylogenomic reconstructions and comparative analyses of Kickxellomycotina fungi.</title>
        <authorList>
            <person name="Reynolds N.K."/>
            <person name="Stajich J.E."/>
            <person name="Barry K."/>
            <person name="Grigoriev I.V."/>
            <person name="Crous P."/>
            <person name="Smith M.E."/>
        </authorList>
    </citation>
    <scope>NUCLEOTIDE SEQUENCE</scope>
    <source>
        <strain evidence="11">NBRC 100468</strain>
    </source>
</reference>
<evidence type="ECO:0000256" key="9">
    <source>
        <dbReference type="PROSITE-ProRule" id="PRU00282"/>
    </source>
</evidence>
<dbReference type="PROSITE" id="PS50920">
    <property type="entry name" value="SOLCAR"/>
    <property type="match status" value="3"/>
</dbReference>
<evidence type="ECO:0000256" key="7">
    <source>
        <dbReference type="ARBA" id="ARBA00023128"/>
    </source>
</evidence>
<evidence type="ECO:0000256" key="4">
    <source>
        <dbReference type="ARBA" id="ARBA00022692"/>
    </source>
</evidence>
<feature type="repeat" description="Solcar" evidence="9">
    <location>
        <begin position="23"/>
        <end position="106"/>
    </location>
</feature>
<dbReference type="InterPro" id="IPR023395">
    <property type="entry name" value="MCP_dom_sf"/>
</dbReference>
<dbReference type="InterPro" id="IPR002067">
    <property type="entry name" value="MCP"/>
</dbReference>
<name>A0A9W8ACK3_9FUNG</name>
<evidence type="ECO:0000256" key="8">
    <source>
        <dbReference type="ARBA" id="ARBA00023136"/>
    </source>
</evidence>
<keyword evidence="8 9" id="KW-0472">Membrane</keyword>
<dbReference type="OrthoDB" id="448427at2759"/>
<evidence type="ECO:0000313" key="12">
    <source>
        <dbReference type="Proteomes" id="UP001150538"/>
    </source>
</evidence>
<dbReference type="Pfam" id="PF00153">
    <property type="entry name" value="Mito_carr"/>
    <property type="match status" value="3"/>
</dbReference>
<evidence type="ECO:0000256" key="3">
    <source>
        <dbReference type="ARBA" id="ARBA00022448"/>
    </source>
</evidence>
<gene>
    <name evidence="11" type="ORF">H4219_000076</name>
</gene>
<evidence type="ECO:0000313" key="11">
    <source>
        <dbReference type="EMBL" id="KAJ1922214.1"/>
    </source>
</evidence>
<dbReference type="PRINTS" id="PR00926">
    <property type="entry name" value="MITOCARRIER"/>
</dbReference>
<evidence type="ECO:0000256" key="6">
    <source>
        <dbReference type="ARBA" id="ARBA00022989"/>
    </source>
</evidence>
<dbReference type="PANTHER" id="PTHR45618">
    <property type="entry name" value="MITOCHONDRIAL DICARBOXYLATE CARRIER-RELATED"/>
    <property type="match status" value="1"/>
</dbReference>
<keyword evidence="12" id="KW-1185">Reference proteome</keyword>
<keyword evidence="6" id="KW-1133">Transmembrane helix</keyword>
<keyword evidence="7" id="KW-0496">Mitochondrion</keyword>
<proteinExistence type="inferred from homology"/>
<dbReference type="Gene3D" id="1.50.40.10">
    <property type="entry name" value="Mitochondrial carrier domain"/>
    <property type="match status" value="1"/>
</dbReference>
<dbReference type="GO" id="GO:0031966">
    <property type="term" value="C:mitochondrial membrane"/>
    <property type="evidence" value="ECO:0007669"/>
    <property type="project" value="UniProtKB-SubCell"/>
</dbReference>
<evidence type="ECO:0000256" key="10">
    <source>
        <dbReference type="RuleBase" id="RU000488"/>
    </source>
</evidence>
<keyword evidence="5" id="KW-0677">Repeat</keyword>
<dbReference type="AlphaFoldDB" id="A0A9W8ACK3"/>
<feature type="repeat" description="Solcar" evidence="9">
    <location>
        <begin position="114"/>
        <end position="205"/>
    </location>
</feature>
<dbReference type="EMBL" id="JANBPU010000001">
    <property type="protein sequence ID" value="KAJ1922214.1"/>
    <property type="molecule type" value="Genomic_DNA"/>
</dbReference>
<organism evidence="11 12">
    <name type="scientific">Mycoemilia scoparia</name>
    <dbReference type="NCBI Taxonomy" id="417184"/>
    <lineage>
        <taxon>Eukaryota</taxon>
        <taxon>Fungi</taxon>
        <taxon>Fungi incertae sedis</taxon>
        <taxon>Zoopagomycota</taxon>
        <taxon>Kickxellomycotina</taxon>
        <taxon>Kickxellomycetes</taxon>
        <taxon>Kickxellales</taxon>
        <taxon>Kickxellaceae</taxon>
        <taxon>Mycoemilia</taxon>
    </lineage>
</organism>
<comment type="caution">
    <text evidence="11">The sequence shown here is derived from an EMBL/GenBank/DDBJ whole genome shotgun (WGS) entry which is preliminary data.</text>
</comment>
<dbReference type="InterPro" id="IPR050391">
    <property type="entry name" value="Mito_Metabolite_Transporter"/>
</dbReference>
<protein>
    <submittedName>
        <fullName evidence="11">Uncharacterized protein</fullName>
    </submittedName>
</protein>
<comment type="subcellular location">
    <subcellularLocation>
        <location evidence="1">Mitochondrion membrane</location>
        <topology evidence="1">Multi-pass membrane protein</topology>
    </subcellularLocation>
</comment>
<dbReference type="SUPFAM" id="SSF103506">
    <property type="entry name" value="Mitochondrial carrier"/>
    <property type="match status" value="1"/>
</dbReference>
<evidence type="ECO:0000256" key="5">
    <source>
        <dbReference type="ARBA" id="ARBA00022737"/>
    </source>
</evidence>
<dbReference type="Proteomes" id="UP001150538">
    <property type="component" value="Unassembled WGS sequence"/>
</dbReference>
<dbReference type="GO" id="GO:0055085">
    <property type="term" value="P:transmembrane transport"/>
    <property type="evidence" value="ECO:0007669"/>
    <property type="project" value="InterPro"/>
</dbReference>
<dbReference type="InterPro" id="IPR018108">
    <property type="entry name" value="MCP_transmembrane"/>
</dbReference>
<keyword evidence="3 10" id="KW-0813">Transport</keyword>